<dbReference type="AlphaFoldDB" id="A0AAD9R1K4"/>
<organism evidence="1 2">
    <name type="scientific">Acropora cervicornis</name>
    <name type="common">Staghorn coral</name>
    <dbReference type="NCBI Taxonomy" id="6130"/>
    <lineage>
        <taxon>Eukaryota</taxon>
        <taxon>Metazoa</taxon>
        <taxon>Cnidaria</taxon>
        <taxon>Anthozoa</taxon>
        <taxon>Hexacorallia</taxon>
        <taxon>Scleractinia</taxon>
        <taxon>Astrocoeniina</taxon>
        <taxon>Acroporidae</taxon>
        <taxon>Acropora</taxon>
    </lineage>
</organism>
<comment type="caution">
    <text evidence="1">The sequence shown here is derived from an EMBL/GenBank/DDBJ whole genome shotgun (WGS) entry which is preliminary data.</text>
</comment>
<name>A0AAD9R1K4_ACRCE</name>
<evidence type="ECO:0000313" key="2">
    <source>
        <dbReference type="Proteomes" id="UP001249851"/>
    </source>
</evidence>
<proteinExistence type="predicted"/>
<protein>
    <submittedName>
        <fullName evidence="1">Uncharacterized protein</fullName>
    </submittedName>
</protein>
<sequence>MSVRGSIISRSFSLTSCKTTEGSVAAIRRSYASLRTSRSPSHALLIAKLAARRLDERHCSLFEDHLRDRQPAERQGWRCVLNMGVQSQRCARATLIRFTLPCIINNWCKKNGPMATPSKLQALFLGVRDLDFSFTEDGVKIKKHNDITLLGINIDSRR</sequence>
<dbReference type="EMBL" id="JARQWQ010000006">
    <property type="protein sequence ID" value="KAK2571391.1"/>
    <property type="molecule type" value="Genomic_DNA"/>
</dbReference>
<reference evidence="1" key="1">
    <citation type="journal article" date="2023" name="G3 (Bethesda)">
        <title>Whole genome assembly and annotation of the endangered Caribbean coral Acropora cervicornis.</title>
        <authorList>
            <person name="Selwyn J.D."/>
            <person name="Vollmer S.V."/>
        </authorList>
    </citation>
    <scope>NUCLEOTIDE SEQUENCE</scope>
    <source>
        <strain evidence="1">K2</strain>
    </source>
</reference>
<gene>
    <name evidence="1" type="ORF">P5673_003982</name>
</gene>
<accession>A0AAD9R1K4</accession>
<keyword evidence="2" id="KW-1185">Reference proteome</keyword>
<dbReference type="Proteomes" id="UP001249851">
    <property type="component" value="Unassembled WGS sequence"/>
</dbReference>
<reference evidence="1" key="2">
    <citation type="journal article" date="2023" name="Science">
        <title>Genomic signatures of disease resistance in endangered staghorn corals.</title>
        <authorList>
            <person name="Vollmer S.V."/>
            <person name="Selwyn J.D."/>
            <person name="Despard B.A."/>
            <person name="Roesel C.L."/>
        </authorList>
    </citation>
    <scope>NUCLEOTIDE SEQUENCE</scope>
    <source>
        <strain evidence="1">K2</strain>
    </source>
</reference>
<evidence type="ECO:0000313" key="1">
    <source>
        <dbReference type="EMBL" id="KAK2571391.1"/>
    </source>
</evidence>